<dbReference type="SUPFAM" id="SSF46785">
    <property type="entry name" value="Winged helix' DNA-binding domain"/>
    <property type="match status" value="1"/>
</dbReference>
<dbReference type="PANTHER" id="PTHR30118">
    <property type="entry name" value="HTH-TYPE TRANSCRIPTIONAL REGULATOR LEUO-RELATED"/>
    <property type="match status" value="1"/>
</dbReference>
<dbReference type="InterPro" id="IPR036390">
    <property type="entry name" value="WH_DNA-bd_sf"/>
</dbReference>
<evidence type="ECO:0000256" key="4">
    <source>
        <dbReference type="ARBA" id="ARBA00023163"/>
    </source>
</evidence>
<protein>
    <submittedName>
        <fullName evidence="6">LysR family transcriptional regulator</fullName>
    </submittedName>
</protein>
<dbReference type="PANTHER" id="PTHR30118:SF15">
    <property type="entry name" value="TRANSCRIPTIONAL REGULATORY PROTEIN"/>
    <property type="match status" value="1"/>
</dbReference>
<reference evidence="6 7" key="1">
    <citation type="submission" date="2020-04" db="EMBL/GenBank/DDBJ databases">
        <title>Vibrio sp. SM6, a novel species isolated from seawater.</title>
        <authorList>
            <person name="Wang X."/>
        </authorList>
    </citation>
    <scope>NUCLEOTIDE SEQUENCE [LARGE SCALE GENOMIC DNA]</scope>
    <source>
        <strain evidence="6 7">SM6</strain>
    </source>
</reference>
<accession>A0A7X8TQD4</accession>
<dbReference type="InterPro" id="IPR005119">
    <property type="entry name" value="LysR_subst-bd"/>
</dbReference>
<name>A0A7X8TQD4_9VIBR</name>
<keyword evidence="4" id="KW-0804">Transcription</keyword>
<keyword evidence="2" id="KW-0805">Transcription regulation</keyword>
<dbReference type="Gene3D" id="1.10.10.10">
    <property type="entry name" value="Winged helix-like DNA-binding domain superfamily/Winged helix DNA-binding domain"/>
    <property type="match status" value="1"/>
</dbReference>
<evidence type="ECO:0000256" key="1">
    <source>
        <dbReference type="ARBA" id="ARBA00009437"/>
    </source>
</evidence>
<feature type="domain" description="HTH lysR-type" evidence="5">
    <location>
        <begin position="10"/>
        <end position="67"/>
    </location>
</feature>
<dbReference type="RefSeq" id="WP_168835795.1">
    <property type="nucleotide sequence ID" value="NZ_JABAIK010000006.1"/>
</dbReference>
<comment type="similarity">
    <text evidence="1">Belongs to the LysR transcriptional regulatory family.</text>
</comment>
<comment type="caution">
    <text evidence="6">The sequence shown here is derived from an EMBL/GenBank/DDBJ whole genome shotgun (WGS) entry which is preliminary data.</text>
</comment>
<evidence type="ECO:0000313" key="6">
    <source>
        <dbReference type="EMBL" id="NLS12692.1"/>
    </source>
</evidence>
<dbReference type="InterPro" id="IPR036388">
    <property type="entry name" value="WH-like_DNA-bd_sf"/>
</dbReference>
<evidence type="ECO:0000256" key="2">
    <source>
        <dbReference type="ARBA" id="ARBA00023015"/>
    </source>
</evidence>
<dbReference type="Proteomes" id="UP000535589">
    <property type="component" value="Unassembled WGS sequence"/>
</dbReference>
<dbReference type="GO" id="GO:0003677">
    <property type="term" value="F:DNA binding"/>
    <property type="evidence" value="ECO:0007669"/>
    <property type="project" value="UniProtKB-KW"/>
</dbReference>
<gene>
    <name evidence="6" type="ORF">HGP28_07205</name>
</gene>
<organism evidence="6 7">
    <name type="scientific">Vibrio agarilyticus</name>
    <dbReference type="NCBI Taxonomy" id="2726741"/>
    <lineage>
        <taxon>Bacteria</taxon>
        <taxon>Pseudomonadati</taxon>
        <taxon>Pseudomonadota</taxon>
        <taxon>Gammaproteobacteria</taxon>
        <taxon>Vibrionales</taxon>
        <taxon>Vibrionaceae</taxon>
        <taxon>Vibrio</taxon>
    </lineage>
</organism>
<keyword evidence="7" id="KW-1185">Reference proteome</keyword>
<dbReference type="EMBL" id="JABAIK010000006">
    <property type="protein sequence ID" value="NLS12692.1"/>
    <property type="molecule type" value="Genomic_DNA"/>
</dbReference>
<sequence>MAQGINWRSVDLNLLVAFHALYQHRSVSLAAEQNCVSQSAMSHSLARLRTLFGDPLFERQGYVMVPSDYAQHIAPTIEQLLVTVSDKLLHREAFSSDSYQGVVRMGLSDYAEFIFAPTLYDALRQQAPQAQISFIHVNHANYQKLIEQEKLDLVIGSIPNPPAQFESLTLYQEQHVCLFDPKRVAVDEITDVARFAKVEQALVSADGNLVTGVDSLLANLGLTRRVTVASRHFLTVRRLIGQRRLVAIVPRLMAMAPVFADNLASITPPIPVADFEIGLLWHRSRTNEEKNRWLRELVQRIVNTAV</sequence>
<dbReference type="Pfam" id="PF03466">
    <property type="entry name" value="LysR_substrate"/>
    <property type="match status" value="1"/>
</dbReference>
<dbReference type="SUPFAM" id="SSF53850">
    <property type="entry name" value="Periplasmic binding protein-like II"/>
    <property type="match status" value="1"/>
</dbReference>
<dbReference type="PROSITE" id="PS50931">
    <property type="entry name" value="HTH_LYSR"/>
    <property type="match status" value="1"/>
</dbReference>
<dbReference type="InterPro" id="IPR050389">
    <property type="entry name" value="LysR-type_TF"/>
</dbReference>
<evidence type="ECO:0000313" key="7">
    <source>
        <dbReference type="Proteomes" id="UP000535589"/>
    </source>
</evidence>
<dbReference type="AlphaFoldDB" id="A0A7X8TQD4"/>
<keyword evidence="3" id="KW-0238">DNA-binding</keyword>
<proteinExistence type="inferred from homology"/>
<dbReference type="GO" id="GO:0003700">
    <property type="term" value="F:DNA-binding transcription factor activity"/>
    <property type="evidence" value="ECO:0007669"/>
    <property type="project" value="InterPro"/>
</dbReference>
<dbReference type="InterPro" id="IPR000847">
    <property type="entry name" value="LysR_HTH_N"/>
</dbReference>
<evidence type="ECO:0000259" key="5">
    <source>
        <dbReference type="PROSITE" id="PS50931"/>
    </source>
</evidence>
<dbReference type="Pfam" id="PF00126">
    <property type="entry name" value="HTH_1"/>
    <property type="match status" value="1"/>
</dbReference>
<dbReference type="Gene3D" id="3.40.190.10">
    <property type="entry name" value="Periplasmic binding protein-like II"/>
    <property type="match status" value="2"/>
</dbReference>
<evidence type="ECO:0000256" key="3">
    <source>
        <dbReference type="ARBA" id="ARBA00023125"/>
    </source>
</evidence>